<dbReference type="EMBL" id="BLXT01002034">
    <property type="protein sequence ID" value="GFN90425.1"/>
    <property type="molecule type" value="Genomic_DNA"/>
</dbReference>
<organism evidence="1 2">
    <name type="scientific">Plakobranchus ocellatus</name>
    <dbReference type="NCBI Taxonomy" id="259542"/>
    <lineage>
        <taxon>Eukaryota</taxon>
        <taxon>Metazoa</taxon>
        <taxon>Spiralia</taxon>
        <taxon>Lophotrochozoa</taxon>
        <taxon>Mollusca</taxon>
        <taxon>Gastropoda</taxon>
        <taxon>Heterobranchia</taxon>
        <taxon>Euthyneura</taxon>
        <taxon>Panpulmonata</taxon>
        <taxon>Sacoglossa</taxon>
        <taxon>Placobranchoidea</taxon>
        <taxon>Plakobranchidae</taxon>
        <taxon>Plakobranchus</taxon>
    </lineage>
</organism>
<evidence type="ECO:0000313" key="1">
    <source>
        <dbReference type="EMBL" id="GFN90425.1"/>
    </source>
</evidence>
<comment type="caution">
    <text evidence="1">The sequence shown here is derived from an EMBL/GenBank/DDBJ whole genome shotgun (WGS) entry which is preliminary data.</text>
</comment>
<dbReference type="AlphaFoldDB" id="A0AAV3YTJ3"/>
<proteinExistence type="predicted"/>
<reference evidence="1 2" key="1">
    <citation type="journal article" date="2021" name="Elife">
        <title>Chloroplast acquisition without the gene transfer in kleptoplastic sea slugs, Plakobranchus ocellatus.</title>
        <authorList>
            <person name="Maeda T."/>
            <person name="Takahashi S."/>
            <person name="Yoshida T."/>
            <person name="Shimamura S."/>
            <person name="Takaki Y."/>
            <person name="Nagai Y."/>
            <person name="Toyoda A."/>
            <person name="Suzuki Y."/>
            <person name="Arimoto A."/>
            <person name="Ishii H."/>
            <person name="Satoh N."/>
            <person name="Nishiyama T."/>
            <person name="Hasebe M."/>
            <person name="Maruyama T."/>
            <person name="Minagawa J."/>
            <person name="Obokata J."/>
            <person name="Shigenobu S."/>
        </authorList>
    </citation>
    <scope>NUCLEOTIDE SEQUENCE [LARGE SCALE GENOMIC DNA]</scope>
</reference>
<name>A0AAV3YTJ3_9GAST</name>
<gene>
    <name evidence="1" type="ORF">PoB_001693100</name>
</gene>
<evidence type="ECO:0000313" key="2">
    <source>
        <dbReference type="Proteomes" id="UP000735302"/>
    </source>
</evidence>
<protein>
    <submittedName>
        <fullName evidence="1">Uncharacterized protein</fullName>
    </submittedName>
</protein>
<accession>A0AAV3YTJ3</accession>
<sequence length="105" mass="12044">MNHDVCSVKKSLMRLVIFNYFKCVDTRSVPYRGYTCGQVADLKSCIVDYAVSHCDYATEWLFSRIMDTLIRIFYTRCESTVATNVPEDRAIRSDPQSNDARAGRS</sequence>
<keyword evidence="2" id="KW-1185">Reference proteome</keyword>
<dbReference type="Proteomes" id="UP000735302">
    <property type="component" value="Unassembled WGS sequence"/>
</dbReference>